<evidence type="ECO:0000313" key="1">
    <source>
        <dbReference type="Ensembl" id="ENSDLAP00005049594.1"/>
    </source>
</evidence>
<dbReference type="Ensembl" id="ENSDLAT00005052864.2">
    <property type="protein sequence ID" value="ENSDLAP00005049594.1"/>
    <property type="gene ID" value="ENSDLAG00005021707.2"/>
</dbReference>
<organism evidence="1 2">
    <name type="scientific">Dicentrarchus labrax</name>
    <name type="common">European seabass</name>
    <name type="synonym">Morone labrax</name>
    <dbReference type="NCBI Taxonomy" id="13489"/>
    <lineage>
        <taxon>Eukaryota</taxon>
        <taxon>Metazoa</taxon>
        <taxon>Chordata</taxon>
        <taxon>Craniata</taxon>
        <taxon>Vertebrata</taxon>
        <taxon>Euteleostomi</taxon>
        <taxon>Actinopterygii</taxon>
        <taxon>Neopterygii</taxon>
        <taxon>Teleostei</taxon>
        <taxon>Neoteleostei</taxon>
        <taxon>Acanthomorphata</taxon>
        <taxon>Eupercaria</taxon>
        <taxon>Moronidae</taxon>
        <taxon>Dicentrarchus</taxon>
    </lineage>
</organism>
<reference evidence="1" key="1">
    <citation type="submission" date="2025-08" db="UniProtKB">
        <authorList>
            <consortium name="Ensembl"/>
        </authorList>
    </citation>
    <scope>IDENTIFICATION</scope>
</reference>
<proteinExistence type="predicted"/>
<reference evidence="1" key="2">
    <citation type="submission" date="2025-09" db="UniProtKB">
        <authorList>
            <consortium name="Ensembl"/>
        </authorList>
    </citation>
    <scope>IDENTIFICATION</scope>
</reference>
<dbReference type="Proteomes" id="UP000694389">
    <property type="component" value="Unassembled WGS sequence"/>
</dbReference>
<protein>
    <submittedName>
        <fullName evidence="1">Uncharacterized protein</fullName>
    </submittedName>
</protein>
<sequence>RCKKECYHNINPHSRYSPQYWKPNSGVINLSAQCWHGCGEEGTLLHMLWHCPVIESLWREVAHFLSGILKVDLQLSPITCLLGARSVFTCFVGQHTAVAGLGK</sequence>
<accession>A0A8C4I002</accession>
<name>A0A8C4I002_DICLA</name>
<keyword evidence="2" id="KW-1185">Reference proteome</keyword>
<dbReference type="GeneTree" id="ENSGT00990000205787"/>
<evidence type="ECO:0000313" key="2">
    <source>
        <dbReference type="Proteomes" id="UP000694389"/>
    </source>
</evidence>
<dbReference type="AlphaFoldDB" id="A0A8C4I002"/>